<feature type="domain" description="Helicase ATP-binding" evidence="8">
    <location>
        <begin position="260"/>
        <end position="421"/>
    </location>
</feature>
<accession>A0A437LW37</accession>
<keyword evidence="6" id="KW-0238">DNA-binding</keyword>
<keyword evidence="1" id="KW-0547">Nucleotide-binding</keyword>
<dbReference type="InterPro" id="IPR047112">
    <property type="entry name" value="RecG/Mfd"/>
</dbReference>
<dbReference type="SUPFAM" id="SSF52540">
    <property type="entry name" value="P-loop containing nucleoside triphosphate hydrolases"/>
    <property type="match status" value="2"/>
</dbReference>
<dbReference type="GO" id="GO:0003678">
    <property type="term" value="F:DNA helicase activity"/>
    <property type="evidence" value="ECO:0007669"/>
    <property type="project" value="TreeGrafter"/>
</dbReference>
<evidence type="ECO:0000256" key="4">
    <source>
        <dbReference type="ARBA" id="ARBA00022806"/>
    </source>
</evidence>
<reference evidence="10 11" key="1">
    <citation type="submission" date="2019-01" db="EMBL/GenBank/DDBJ databases">
        <authorList>
            <person name="Chen W.-M."/>
        </authorList>
    </citation>
    <scope>NUCLEOTIDE SEQUENCE [LARGE SCALE GENOMIC DNA]</scope>
    <source>
        <strain evidence="10 11">CCP-6</strain>
    </source>
</reference>
<evidence type="ECO:0000256" key="7">
    <source>
        <dbReference type="ARBA" id="ARBA00023204"/>
    </source>
</evidence>
<dbReference type="GO" id="GO:0006281">
    <property type="term" value="P:DNA repair"/>
    <property type="evidence" value="ECO:0007669"/>
    <property type="project" value="UniProtKB-KW"/>
</dbReference>
<evidence type="ECO:0000313" key="11">
    <source>
        <dbReference type="Proteomes" id="UP000282957"/>
    </source>
</evidence>
<dbReference type="GO" id="GO:0016787">
    <property type="term" value="F:hydrolase activity"/>
    <property type="evidence" value="ECO:0007669"/>
    <property type="project" value="UniProtKB-KW"/>
</dbReference>
<keyword evidence="5" id="KW-0067">ATP-binding</keyword>
<dbReference type="InterPro" id="IPR045562">
    <property type="entry name" value="RecG_dom3_C"/>
</dbReference>
<evidence type="ECO:0000256" key="6">
    <source>
        <dbReference type="ARBA" id="ARBA00023125"/>
    </source>
</evidence>
<protein>
    <submittedName>
        <fullName evidence="10">ATP-dependent DNA helicase RecG</fullName>
    </submittedName>
</protein>
<comment type="caution">
    <text evidence="10">The sequence shown here is derived from an EMBL/GenBank/DDBJ whole genome shotgun (WGS) entry which is preliminary data.</text>
</comment>
<name>A0A437LW37_9PROT</name>
<dbReference type="PANTHER" id="PTHR47964">
    <property type="entry name" value="ATP-DEPENDENT DNA HELICASE HOMOLOG RECG, CHLOROPLASTIC"/>
    <property type="match status" value="1"/>
</dbReference>
<dbReference type="NCBIfam" id="NF008164">
    <property type="entry name" value="PRK10917.1-2"/>
    <property type="match status" value="1"/>
</dbReference>
<dbReference type="Pfam" id="PF19833">
    <property type="entry name" value="RecG_dom3_C"/>
    <property type="match status" value="1"/>
</dbReference>
<dbReference type="GO" id="GO:0003677">
    <property type="term" value="F:DNA binding"/>
    <property type="evidence" value="ECO:0007669"/>
    <property type="project" value="UniProtKB-KW"/>
</dbReference>
<dbReference type="Pfam" id="PF00270">
    <property type="entry name" value="DEAD"/>
    <property type="match status" value="1"/>
</dbReference>
<dbReference type="InterPro" id="IPR014001">
    <property type="entry name" value="Helicase_ATP-bd"/>
</dbReference>
<evidence type="ECO:0000313" key="10">
    <source>
        <dbReference type="EMBL" id="RVT89590.1"/>
    </source>
</evidence>
<organism evidence="10 11">
    <name type="scientific">Rhodovarius crocodyli</name>
    <dbReference type="NCBI Taxonomy" id="1979269"/>
    <lineage>
        <taxon>Bacteria</taxon>
        <taxon>Pseudomonadati</taxon>
        <taxon>Pseudomonadota</taxon>
        <taxon>Alphaproteobacteria</taxon>
        <taxon>Acetobacterales</taxon>
        <taxon>Roseomonadaceae</taxon>
        <taxon>Rhodovarius</taxon>
    </lineage>
</organism>
<evidence type="ECO:0000259" key="8">
    <source>
        <dbReference type="PROSITE" id="PS51192"/>
    </source>
</evidence>
<dbReference type="Pfam" id="PF00271">
    <property type="entry name" value="Helicase_C"/>
    <property type="match status" value="1"/>
</dbReference>
<proteinExistence type="predicted"/>
<dbReference type="InterPro" id="IPR011545">
    <property type="entry name" value="DEAD/DEAH_box_helicase_dom"/>
</dbReference>
<dbReference type="SMART" id="SM00490">
    <property type="entry name" value="HELICc"/>
    <property type="match status" value="1"/>
</dbReference>
<dbReference type="PANTHER" id="PTHR47964:SF1">
    <property type="entry name" value="ATP-DEPENDENT DNA HELICASE HOMOLOG RECG, CHLOROPLASTIC"/>
    <property type="match status" value="1"/>
</dbReference>
<dbReference type="AlphaFoldDB" id="A0A437LW37"/>
<evidence type="ECO:0000259" key="9">
    <source>
        <dbReference type="PROSITE" id="PS51194"/>
    </source>
</evidence>
<evidence type="ECO:0000256" key="3">
    <source>
        <dbReference type="ARBA" id="ARBA00022801"/>
    </source>
</evidence>
<evidence type="ECO:0000256" key="2">
    <source>
        <dbReference type="ARBA" id="ARBA00022763"/>
    </source>
</evidence>
<gene>
    <name evidence="10" type="primary">recG</name>
    <name evidence="10" type="ORF">EOD42_25125</name>
</gene>
<dbReference type="SMART" id="SM00487">
    <property type="entry name" value="DEXDc"/>
    <property type="match status" value="1"/>
</dbReference>
<dbReference type="PROSITE" id="PS51192">
    <property type="entry name" value="HELICASE_ATP_BIND_1"/>
    <property type="match status" value="1"/>
</dbReference>
<dbReference type="OrthoDB" id="9804325at2"/>
<keyword evidence="4 10" id="KW-0347">Helicase</keyword>
<dbReference type="SUPFAM" id="SSF50249">
    <property type="entry name" value="Nucleic acid-binding proteins"/>
    <property type="match status" value="1"/>
</dbReference>
<evidence type="ECO:0000256" key="5">
    <source>
        <dbReference type="ARBA" id="ARBA00022840"/>
    </source>
</evidence>
<dbReference type="Gene3D" id="3.40.50.300">
    <property type="entry name" value="P-loop containing nucleotide triphosphate hydrolases"/>
    <property type="match status" value="2"/>
</dbReference>
<dbReference type="Proteomes" id="UP000282957">
    <property type="component" value="Unassembled WGS sequence"/>
</dbReference>
<dbReference type="InterPro" id="IPR001650">
    <property type="entry name" value="Helicase_C-like"/>
</dbReference>
<keyword evidence="2" id="KW-0227">DNA damage</keyword>
<feature type="domain" description="Helicase C-terminal" evidence="9">
    <location>
        <begin position="440"/>
        <end position="599"/>
    </location>
</feature>
<dbReference type="InterPro" id="IPR027417">
    <property type="entry name" value="P-loop_NTPase"/>
</dbReference>
<keyword evidence="3" id="KW-0378">Hydrolase</keyword>
<sequence length="675" mass="73044">MSLRGVGPKGAGLLKEATGGDRIWDLLLHLPERFASRVRAESPADAPPDRDAVLPFTAERHRAARSRQGARYVEVRGESGGQRLTLRFMNGQLGWLEQRLPVGEPRWISGRIRPEGADFSAISPDVATEATALPEREPVWPLTAGLNRAQMGKYVAAALETVPELPEWHDAPLLTREKWPPLPAALRAAHADVAPEARARLAYDEQLADQLALALVRRRQRDEPGRAILGDGRLRDAALAAFGHPLTPSQAEALAEIDADLASPHRMRRLLQGDVGAGKTLVALLAMLRAVESGAQAALMVPTELLARQHLRTLWRLCNAAGVAVALLAGSVTGAERRRVLRGLADGSIQIVVGTHALFQDAVEFRDLALAVVDEQHRFGVEQRLTLTEKGAKADLLVMTATPIPRTLLLTHWGEMSVSRIRQKPAGRQPITTTVHGLSQLEEVIAACGRAMAKGARIYWVCPHVAESETLDVAAAETRFAELKEMFGPTVVMAHGQMDVKLREEALARFARGEAQLLVATTVIEVGVDVPEATIMVIEHAERFGLAQLHQLRGRVGRGAARSFCMLLYDESAGRVARDRLSILRESEDGFLIADEDFRLRGAGEALGTRQSGHAMARLALEDGRAQDRLVAMAHQDAALLLERDPGLSGPRGAAARLLLGLFGKDAAMATLGAG</sequence>
<keyword evidence="11" id="KW-1185">Reference proteome</keyword>
<dbReference type="PROSITE" id="PS51194">
    <property type="entry name" value="HELICASE_CTER"/>
    <property type="match status" value="1"/>
</dbReference>
<dbReference type="GO" id="GO:0005524">
    <property type="term" value="F:ATP binding"/>
    <property type="evidence" value="ECO:0007669"/>
    <property type="project" value="UniProtKB-KW"/>
</dbReference>
<dbReference type="EMBL" id="SACL01000018">
    <property type="protein sequence ID" value="RVT89590.1"/>
    <property type="molecule type" value="Genomic_DNA"/>
</dbReference>
<keyword evidence="7" id="KW-0234">DNA repair</keyword>
<dbReference type="InterPro" id="IPR012340">
    <property type="entry name" value="NA-bd_OB-fold"/>
</dbReference>
<evidence type="ECO:0000256" key="1">
    <source>
        <dbReference type="ARBA" id="ARBA00022741"/>
    </source>
</evidence>